<keyword evidence="3 6" id="KW-0479">Metal-binding</keyword>
<gene>
    <name evidence="6" type="primary">vapC</name>
    <name evidence="8" type="ORF">FYZ43_11460</name>
</gene>
<evidence type="ECO:0000313" key="8">
    <source>
        <dbReference type="EMBL" id="MCU9969966.1"/>
    </source>
</evidence>
<evidence type="ECO:0000256" key="2">
    <source>
        <dbReference type="ARBA" id="ARBA00022722"/>
    </source>
</evidence>
<dbReference type="InterPro" id="IPR029060">
    <property type="entry name" value="PIN-like_dom_sf"/>
</dbReference>
<dbReference type="InterPro" id="IPR002716">
    <property type="entry name" value="PIN_dom"/>
</dbReference>
<evidence type="ECO:0000256" key="5">
    <source>
        <dbReference type="ARBA" id="ARBA00022842"/>
    </source>
</evidence>
<comment type="caution">
    <text evidence="8">The sequence shown here is derived from an EMBL/GenBank/DDBJ whole genome shotgun (WGS) entry which is preliminary data.</text>
</comment>
<name>A0ABD4TYL5_9ACTO</name>
<reference evidence="8 9" key="1">
    <citation type="submission" date="2019-08" db="EMBL/GenBank/DDBJ databases">
        <title>Comparison of rpoB and gyrB Sequences from Mobiluncus Species and Development of a Multiplex PCR Method for Clinical Detection of Mobiluncus curtisii and Mobiluncus mulieris.</title>
        <authorList>
            <person name="Yang L."/>
            <person name="Shen Y."/>
            <person name="Xu G."/>
            <person name="Shu L.-B."/>
            <person name="Hu J."/>
            <person name="Zhang R."/>
            <person name="Wang Y."/>
            <person name="Zhou H.-W."/>
            <person name="Zhang X."/>
        </authorList>
    </citation>
    <scope>NUCLEOTIDE SEQUENCE [LARGE SCALE GENOMIC DNA]</scope>
    <source>
        <strain evidence="8 9">M26</strain>
    </source>
</reference>
<keyword evidence="2 6" id="KW-0540">Nuclease</keyword>
<dbReference type="InterPro" id="IPR022907">
    <property type="entry name" value="VapC_family"/>
</dbReference>
<evidence type="ECO:0000256" key="1">
    <source>
        <dbReference type="ARBA" id="ARBA00022649"/>
    </source>
</evidence>
<keyword evidence="4 6" id="KW-0378">Hydrolase</keyword>
<dbReference type="GO" id="GO:0004518">
    <property type="term" value="F:nuclease activity"/>
    <property type="evidence" value="ECO:0007669"/>
    <property type="project" value="UniProtKB-KW"/>
</dbReference>
<dbReference type="EC" id="3.1.-.-" evidence="6"/>
<protein>
    <recommendedName>
        <fullName evidence="6">Ribonuclease VapC</fullName>
        <shortName evidence="6">RNase VapC</shortName>
        <ecNumber evidence="6">3.1.-.-</ecNumber>
    </recommendedName>
    <alternativeName>
        <fullName evidence="6">Toxin VapC</fullName>
    </alternativeName>
</protein>
<dbReference type="EMBL" id="VSZY01000042">
    <property type="protein sequence ID" value="MCU9969966.1"/>
    <property type="molecule type" value="Genomic_DNA"/>
</dbReference>
<feature type="domain" description="PIN" evidence="7">
    <location>
        <begin position="4"/>
        <end position="118"/>
    </location>
</feature>
<dbReference type="AlphaFoldDB" id="A0ABD4TYL5"/>
<comment type="function">
    <text evidence="6">Toxic component of a toxin-antitoxin (TA) system. An RNase.</text>
</comment>
<dbReference type="Gene3D" id="3.40.50.1010">
    <property type="entry name" value="5'-nuclease"/>
    <property type="match status" value="1"/>
</dbReference>
<evidence type="ECO:0000256" key="6">
    <source>
        <dbReference type="HAMAP-Rule" id="MF_00265"/>
    </source>
</evidence>
<accession>A0ABD4TYL5</accession>
<evidence type="ECO:0000259" key="7">
    <source>
        <dbReference type="Pfam" id="PF01850"/>
    </source>
</evidence>
<dbReference type="Pfam" id="PF01850">
    <property type="entry name" value="PIN"/>
    <property type="match status" value="1"/>
</dbReference>
<keyword evidence="1 6" id="KW-1277">Toxin-antitoxin system</keyword>
<keyword evidence="6" id="KW-0800">Toxin</keyword>
<dbReference type="GO" id="GO:0090729">
    <property type="term" value="F:toxin activity"/>
    <property type="evidence" value="ECO:0007669"/>
    <property type="project" value="UniProtKB-KW"/>
</dbReference>
<comment type="similarity">
    <text evidence="6">Belongs to the PINc/VapC protein family.</text>
</comment>
<dbReference type="SUPFAM" id="SSF88723">
    <property type="entry name" value="PIN domain-like"/>
    <property type="match status" value="1"/>
</dbReference>
<keyword evidence="5 6" id="KW-0460">Magnesium</keyword>
<feature type="binding site" evidence="6">
    <location>
        <position position="91"/>
    </location>
    <ligand>
        <name>Mg(2+)</name>
        <dbReference type="ChEBI" id="CHEBI:18420"/>
    </ligand>
</feature>
<dbReference type="GO" id="GO:0000287">
    <property type="term" value="F:magnesium ion binding"/>
    <property type="evidence" value="ECO:0007669"/>
    <property type="project" value="UniProtKB-UniRule"/>
</dbReference>
<evidence type="ECO:0000256" key="3">
    <source>
        <dbReference type="ARBA" id="ARBA00022723"/>
    </source>
</evidence>
<dbReference type="Proteomes" id="UP001209486">
    <property type="component" value="Unassembled WGS sequence"/>
</dbReference>
<dbReference type="CDD" id="cd09874">
    <property type="entry name" value="PIN_MT3492-like"/>
    <property type="match status" value="1"/>
</dbReference>
<feature type="binding site" evidence="6">
    <location>
        <position position="6"/>
    </location>
    <ligand>
        <name>Mg(2+)</name>
        <dbReference type="ChEBI" id="CHEBI:18420"/>
    </ligand>
</feature>
<organism evidence="8 9">
    <name type="scientific">Mobiluncus mulieris</name>
    <dbReference type="NCBI Taxonomy" id="2052"/>
    <lineage>
        <taxon>Bacteria</taxon>
        <taxon>Bacillati</taxon>
        <taxon>Actinomycetota</taxon>
        <taxon>Actinomycetes</taxon>
        <taxon>Actinomycetales</taxon>
        <taxon>Actinomycetaceae</taxon>
        <taxon>Mobiluncus</taxon>
    </lineage>
</organism>
<dbReference type="GO" id="GO:0016787">
    <property type="term" value="F:hydrolase activity"/>
    <property type="evidence" value="ECO:0007669"/>
    <property type="project" value="UniProtKB-KW"/>
</dbReference>
<evidence type="ECO:0000313" key="9">
    <source>
        <dbReference type="Proteomes" id="UP001209486"/>
    </source>
</evidence>
<sequence>MVFYLDTSALVKALHQEAESEAFAQWMAANAQHCYTSDFTRVELLRVTGRLGAATRVQARAVLDALNLVAISPAICDTAGLLEPATLRSLDAIHLATALQLGDDLEALVTYDLRLGQAAQMLAIPLLSPGCPG</sequence>
<dbReference type="HAMAP" id="MF_00265">
    <property type="entry name" value="VapC_Nob1"/>
    <property type="match status" value="1"/>
</dbReference>
<dbReference type="RefSeq" id="WP_004017905.1">
    <property type="nucleotide sequence ID" value="NZ_JABCUP010000044.1"/>
</dbReference>
<proteinExistence type="inferred from homology"/>
<comment type="cofactor">
    <cofactor evidence="6">
        <name>Mg(2+)</name>
        <dbReference type="ChEBI" id="CHEBI:18420"/>
    </cofactor>
</comment>
<evidence type="ECO:0000256" key="4">
    <source>
        <dbReference type="ARBA" id="ARBA00022801"/>
    </source>
</evidence>